<comment type="caution">
    <text evidence="1">The sequence shown here is derived from an EMBL/GenBank/DDBJ whole genome shotgun (WGS) entry which is preliminary data.</text>
</comment>
<gene>
    <name evidence="1" type="ORF">Salat_0670800</name>
</gene>
<dbReference type="Proteomes" id="UP001293254">
    <property type="component" value="Unassembled WGS sequence"/>
</dbReference>
<name>A0AAE1YR06_9LAMI</name>
<evidence type="ECO:0000313" key="1">
    <source>
        <dbReference type="EMBL" id="KAK4435075.1"/>
    </source>
</evidence>
<reference evidence="1" key="2">
    <citation type="journal article" date="2024" name="Plant">
        <title>Genomic evolution and insights into agronomic trait innovations of Sesamum species.</title>
        <authorList>
            <person name="Miao H."/>
            <person name="Wang L."/>
            <person name="Qu L."/>
            <person name="Liu H."/>
            <person name="Sun Y."/>
            <person name="Le M."/>
            <person name="Wang Q."/>
            <person name="Wei S."/>
            <person name="Zheng Y."/>
            <person name="Lin W."/>
            <person name="Duan Y."/>
            <person name="Cao H."/>
            <person name="Xiong S."/>
            <person name="Wang X."/>
            <person name="Wei L."/>
            <person name="Li C."/>
            <person name="Ma Q."/>
            <person name="Ju M."/>
            <person name="Zhao R."/>
            <person name="Li G."/>
            <person name="Mu C."/>
            <person name="Tian Q."/>
            <person name="Mei H."/>
            <person name="Zhang T."/>
            <person name="Gao T."/>
            <person name="Zhang H."/>
        </authorList>
    </citation>
    <scope>NUCLEOTIDE SEQUENCE</scope>
    <source>
        <strain evidence="1">3651</strain>
    </source>
</reference>
<proteinExistence type="predicted"/>
<organism evidence="1 2">
    <name type="scientific">Sesamum alatum</name>
    <dbReference type="NCBI Taxonomy" id="300844"/>
    <lineage>
        <taxon>Eukaryota</taxon>
        <taxon>Viridiplantae</taxon>
        <taxon>Streptophyta</taxon>
        <taxon>Embryophyta</taxon>
        <taxon>Tracheophyta</taxon>
        <taxon>Spermatophyta</taxon>
        <taxon>Magnoliopsida</taxon>
        <taxon>eudicotyledons</taxon>
        <taxon>Gunneridae</taxon>
        <taxon>Pentapetalae</taxon>
        <taxon>asterids</taxon>
        <taxon>lamiids</taxon>
        <taxon>Lamiales</taxon>
        <taxon>Pedaliaceae</taxon>
        <taxon>Sesamum</taxon>
    </lineage>
</organism>
<evidence type="ECO:0000313" key="2">
    <source>
        <dbReference type="Proteomes" id="UP001293254"/>
    </source>
</evidence>
<reference evidence="1" key="1">
    <citation type="submission" date="2020-06" db="EMBL/GenBank/DDBJ databases">
        <authorList>
            <person name="Li T."/>
            <person name="Hu X."/>
            <person name="Zhang T."/>
            <person name="Song X."/>
            <person name="Zhang H."/>
            <person name="Dai N."/>
            <person name="Sheng W."/>
            <person name="Hou X."/>
            <person name="Wei L."/>
        </authorList>
    </citation>
    <scope>NUCLEOTIDE SEQUENCE</scope>
    <source>
        <strain evidence="1">3651</strain>
        <tissue evidence="1">Leaf</tissue>
    </source>
</reference>
<sequence>MEILATVGNEAGETMGSLVAAGNRRRSLNSVDPGFHYSVNPLVEGLIGGGGRELSLMQVVSSTSKNVQQRGKAEVVWVSEREIKELESRLVELEAGPLDGLAHTEFAGGVPGKHGRIGAVISWKGRINPQ</sequence>
<dbReference type="EMBL" id="JACGWO010000002">
    <property type="protein sequence ID" value="KAK4435075.1"/>
    <property type="molecule type" value="Genomic_DNA"/>
</dbReference>
<accession>A0AAE1YR06</accession>
<dbReference type="AlphaFoldDB" id="A0AAE1YR06"/>
<protein>
    <submittedName>
        <fullName evidence="1">Uncharacterized protein</fullName>
    </submittedName>
</protein>
<keyword evidence="2" id="KW-1185">Reference proteome</keyword>